<evidence type="ECO:0000313" key="2">
    <source>
        <dbReference type="Proteomes" id="UP000249497"/>
    </source>
</evidence>
<dbReference type="GeneID" id="37179564"/>
<dbReference type="EMBL" id="KZ824806">
    <property type="protein sequence ID" value="RAH80158.1"/>
    <property type="molecule type" value="Genomic_DNA"/>
</dbReference>
<proteinExistence type="predicted"/>
<accession>A0A8T8WWC9</accession>
<dbReference type="RefSeq" id="XP_025526052.1">
    <property type="nucleotide sequence ID" value="XM_025675871.1"/>
</dbReference>
<dbReference type="AlphaFoldDB" id="A0A8T8WWC9"/>
<dbReference type="OrthoDB" id="4474219at2759"/>
<gene>
    <name evidence="1" type="ORF">BO86DRAFT_433831</name>
</gene>
<evidence type="ECO:0000313" key="1">
    <source>
        <dbReference type="EMBL" id="RAH80158.1"/>
    </source>
</evidence>
<keyword evidence="2" id="KW-1185">Reference proteome</keyword>
<name>A0A8T8WWC9_ASPJA</name>
<protein>
    <submittedName>
        <fullName evidence="1">Uncharacterized protein</fullName>
    </submittedName>
</protein>
<reference evidence="1 2" key="1">
    <citation type="submission" date="2018-02" db="EMBL/GenBank/DDBJ databases">
        <title>The genomes of Aspergillus section Nigri reveals drivers in fungal speciation.</title>
        <authorList>
            <consortium name="DOE Joint Genome Institute"/>
            <person name="Vesth T.C."/>
            <person name="Nybo J."/>
            <person name="Theobald S."/>
            <person name="Brandl J."/>
            <person name="Frisvad J.C."/>
            <person name="Nielsen K.F."/>
            <person name="Lyhne E.K."/>
            <person name="Kogle M.E."/>
            <person name="Kuo A."/>
            <person name="Riley R."/>
            <person name="Clum A."/>
            <person name="Nolan M."/>
            <person name="Lipzen A."/>
            <person name="Salamov A."/>
            <person name="Henrissat B."/>
            <person name="Wiebenga A."/>
            <person name="De vries R.P."/>
            <person name="Grigoriev I.V."/>
            <person name="Mortensen U.H."/>
            <person name="Andersen M.R."/>
            <person name="Baker S.E."/>
        </authorList>
    </citation>
    <scope>NUCLEOTIDE SEQUENCE [LARGE SCALE GENOMIC DNA]</scope>
    <source>
        <strain evidence="1 2">CBS 114.51</strain>
    </source>
</reference>
<organism evidence="1 2">
    <name type="scientific">Aspergillus japonicus CBS 114.51</name>
    <dbReference type="NCBI Taxonomy" id="1448312"/>
    <lineage>
        <taxon>Eukaryota</taxon>
        <taxon>Fungi</taxon>
        <taxon>Dikarya</taxon>
        <taxon>Ascomycota</taxon>
        <taxon>Pezizomycotina</taxon>
        <taxon>Eurotiomycetes</taxon>
        <taxon>Eurotiomycetidae</taxon>
        <taxon>Eurotiales</taxon>
        <taxon>Aspergillaceae</taxon>
        <taxon>Aspergillus</taxon>
        <taxon>Aspergillus subgen. Circumdati</taxon>
    </lineage>
</organism>
<sequence>MLNMKQEPFSPGPILAQSQAREVKVERTGNISGLRYITCRCEDNEPRTGIVGGILHLEGRWFGLTVLTPFLEDNPHNGDGGQLFWYSAPYESEFKSTEIYDAREPHALWGRIPPNPETLQPLEQYFSRSENWALVELVNHEFAETCVPGPEASWVLLPSITDEKPVPRWQLMIPDRVLPPSDEPLMYVKRLERSKETVRMCYHYAFKLGGFLAESGAWVIEEPHLSVVGIVHDSNRFTIQANPAWWTFVELKQRFPDLKPPLICCGFPKDSEFLGSGYGTTSTTFPKKKKMAPQFDRSMDPF</sequence>
<dbReference type="Proteomes" id="UP000249497">
    <property type="component" value="Unassembled WGS sequence"/>
</dbReference>